<protein>
    <submittedName>
        <fullName evidence="1">Uncharacterized protein</fullName>
    </submittedName>
</protein>
<sequence length="92" mass="10669">MKQDIYKMIEEMDEYFYGIMEIDPLSVLSSVDEISQLNEVAKKYKCASIGDSWREISEEDGFDLIKDGIAFDLVFTSYRNVDEKLNGVRVQL</sequence>
<keyword evidence="2" id="KW-1185">Reference proteome</keyword>
<dbReference type="PROSITE" id="PS00697">
    <property type="entry name" value="DNA_LIGASE_A1"/>
    <property type="match status" value="1"/>
</dbReference>
<reference evidence="2" key="1">
    <citation type="journal article" date="2019" name="Int. J. Syst. Evol. Microbiol.">
        <title>The Global Catalogue of Microorganisms (GCM) 10K type strain sequencing project: providing services to taxonomists for standard genome sequencing and annotation.</title>
        <authorList>
            <consortium name="The Broad Institute Genomics Platform"/>
            <consortium name="The Broad Institute Genome Sequencing Center for Infectious Disease"/>
            <person name="Wu L."/>
            <person name="Ma J."/>
        </authorList>
    </citation>
    <scope>NUCLEOTIDE SEQUENCE [LARGE SCALE GENOMIC DNA]</scope>
    <source>
        <strain evidence="2">JCM 17728</strain>
    </source>
</reference>
<dbReference type="RefSeq" id="WP_345292459.1">
    <property type="nucleotide sequence ID" value="NZ_BAABFV010000001.1"/>
</dbReference>
<proteinExistence type="predicted"/>
<evidence type="ECO:0000313" key="1">
    <source>
        <dbReference type="EMBL" id="GAA4360917.1"/>
    </source>
</evidence>
<evidence type="ECO:0000313" key="2">
    <source>
        <dbReference type="Proteomes" id="UP001501011"/>
    </source>
</evidence>
<dbReference type="Proteomes" id="UP001501011">
    <property type="component" value="Unassembled WGS sequence"/>
</dbReference>
<organism evidence="1 2">
    <name type="scientific">Kangiella marina</name>
    <dbReference type="NCBI Taxonomy" id="1079178"/>
    <lineage>
        <taxon>Bacteria</taxon>
        <taxon>Pseudomonadati</taxon>
        <taxon>Pseudomonadota</taxon>
        <taxon>Gammaproteobacteria</taxon>
        <taxon>Kangiellales</taxon>
        <taxon>Kangiellaceae</taxon>
        <taxon>Kangiella</taxon>
    </lineage>
</organism>
<dbReference type="InterPro" id="IPR016059">
    <property type="entry name" value="DNA_ligase_ATP-dep_CS"/>
</dbReference>
<dbReference type="EMBL" id="BAABFV010000001">
    <property type="protein sequence ID" value="GAA4360917.1"/>
    <property type="molecule type" value="Genomic_DNA"/>
</dbReference>
<comment type="caution">
    <text evidence="1">The sequence shown here is derived from an EMBL/GenBank/DDBJ whole genome shotgun (WGS) entry which is preliminary data.</text>
</comment>
<name>A0ABP8IJX5_9GAMM</name>
<accession>A0ABP8IJX5</accession>
<gene>
    <name evidence="1" type="ORF">GCM10023151_13640</name>
</gene>